<keyword evidence="2" id="KW-1185">Reference proteome</keyword>
<name>A0ACC3TAK6_LIPKO</name>
<dbReference type="Proteomes" id="UP001433508">
    <property type="component" value="Unassembled WGS sequence"/>
</dbReference>
<proteinExistence type="predicted"/>
<gene>
    <name evidence="1" type="ORF">V1525DRAFT_395404</name>
</gene>
<accession>A0ACC3TAK6</accession>
<reference evidence="2" key="1">
    <citation type="journal article" date="2024" name="Front. Bioeng. Biotechnol.">
        <title>Genome-scale model development and genomic sequencing of the oleaginous clade Lipomyces.</title>
        <authorList>
            <person name="Czajka J.J."/>
            <person name="Han Y."/>
            <person name="Kim J."/>
            <person name="Mondo S.J."/>
            <person name="Hofstad B.A."/>
            <person name="Robles A."/>
            <person name="Haridas S."/>
            <person name="Riley R."/>
            <person name="LaButti K."/>
            <person name="Pangilinan J."/>
            <person name="Andreopoulos W."/>
            <person name="Lipzen A."/>
            <person name="Yan J."/>
            <person name="Wang M."/>
            <person name="Ng V."/>
            <person name="Grigoriev I.V."/>
            <person name="Spatafora J.W."/>
            <person name="Magnuson J.K."/>
            <person name="Baker S.E."/>
            <person name="Pomraning K.R."/>
        </authorList>
    </citation>
    <scope>NUCLEOTIDE SEQUENCE [LARGE SCALE GENOMIC DNA]</scope>
    <source>
        <strain evidence="2">CBS 7786</strain>
    </source>
</reference>
<organism evidence="1 2">
    <name type="scientific">Lipomyces kononenkoae</name>
    <name type="common">Yeast</name>
    <dbReference type="NCBI Taxonomy" id="34357"/>
    <lineage>
        <taxon>Eukaryota</taxon>
        <taxon>Fungi</taxon>
        <taxon>Dikarya</taxon>
        <taxon>Ascomycota</taxon>
        <taxon>Saccharomycotina</taxon>
        <taxon>Lipomycetes</taxon>
        <taxon>Lipomycetales</taxon>
        <taxon>Lipomycetaceae</taxon>
        <taxon>Lipomyces</taxon>
    </lineage>
</organism>
<dbReference type="EMBL" id="MU971339">
    <property type="protein sequence ID" value="KAK9240590.1"/>
    <property type="molecule type" value="Genomic_DNA"/>
</dbReference>
<protein>
    <submittedName>
        <fullName evidence="1">Uncharacterized protein</fullName>
    </submittedName>
</protein>
<sequence>MASGVGFSFVAVFTVLFLYILFCFFVVSFLFRQCRFIGCPTRWEVIDSISDEELLLPSTRPQRTLHDRRNALILSDVNSGFNADIIPTVNLVRAGSTDYSQEEEEDEEEEEEEGGRTYSENVRPSGVEELETPTRLISRLSTSTSPFSVSSTEISPDPRVRMVRSLSIPNVRLRHVPAIQDAKLNLNFRKLTSQSLVEAANITVNETESHLSANMPNRRNSESDCAPDPILATREDAASPRPPTVLADMLSDQTPAGILLDQGDLCRREEGNTRT</sequence>
<evidence type="ECO:0000313" key="2">
    <source>
        <dbReference type="Proteomes" id="UP001433508"/>
    </source>
</evidence>
<comment type="caution">
    <text evidence="1">The sequence shown here is derived from an EMBL/GenBank/DDBJ whole genome shotgun (WGS) entry which is preliminary data.</text>
</comment>
<evidence type="ECO:0000313" key="1">
    <source>
        <dbReference type="EMBL" id="KAK9240590.1"/>
    </source>
</evidence>